<accession>A0A9P9IU68</accession>
<sequence length="580" mass="65672">MRNLVQEDQYAYEELSSQGWFRLLVIEPAENTAADQNPSPLTCRLEHRQLDGSSVDYEAISYIWGTEDATHQITIDGKSFSIRPHLLSILLALRLPNQSRTVWVDAVCINQRDVRERNHQVLQMNAVYAQARQVNVWLGEADECTLRGIRFLELLHAEAYENRSGPPAVVGSTFQRFGAAAKTPTKRVWLDTLAAYNDYFAPILSLLEDPAVVDGMDEAIKLLSRPWWRRMWTLQESVLCPTTVCWCGHYTFPIHLFYSLSYFTYFSVNFDEWRGKPLHDNISLRAVWRAADLTQHMARKGHIGLSLALDSTWSRACSDPRDKVIGLLGLIGPHVALAPQYSWPVHKVYRVAMRAALVDDGTLHCLGFLSDRPGRRNPKLPSWVPDFEIHSAPGSDYITSLSKPIFQHGLYDASLQDVAPPPVIQSDEDDEILPNIRAFWRTVLVDLRQGSWPKPSSAIGPQRLDRQDDKWLDEGPDIDKLVGIWAACGKSGFRQLRLIEQLHRRFFITTTGYYGLGPGDLRPGDRICVFLGGAVAYAVRDGNNGTCKYLGECYVHGAMDGEIIREVEAGKQSYQTFRIR</sequence>
<comment type="caution">
    <text evidence="2">The sequence shown here is derived from an EMBL/GenBank/DDBJ whole genome shotgun (WGS) entry which is preliminary data.</text>
</comment>
<dbReference type="AlphaFoldDB" id="A0A9P9IU68"/>
<reference evidence="2" key="1">
    <citation type="journal article" date="2021" name="Nat. Commun.">
        <title>Genetic determinants of endophytism in the Arabidopsis root mycobiome.</title>
        <authorList>
            <person name="Mesny F."/>
            <person name="Miyauchi S."/>
            <person name="Thiergart T."/>
            <person name="Pickel B."/>
            <person name="Atanasova L."/>
            <person name="Karlsson M."/>
            <person name="Huettel B."/>
            <person name="Barry K.W."/>
            <person name="Haridas S."/>
            <person name="Chen C."/>
            <person name="Bauer D."/>
            <person name="Andreopoulos W."/>
            <person name="Pangilinan J."/>
            <person name="LaButti K."/>
            <person name="Riley R."/>
            <person name="Lipzen A."/>
            <person name="Clum A."/>
            <person name="Drula E."/>
            <person name="Henrissat B."/>
            <person name="Kohler A."/>
            <person name="Grigoriev I.V."/>
            <person name="Martin F.M."/>
            <person name="Hacquard S."/>
        </authorList>
    </citation>
    <scope>NUCLEOTIDE SEQUENCE</scope>
    <source>
        <strain evidence="2">MPI-CAGE-AT-0147</strain>
    </source>
</reference>
<gene>
    <name evidence="2" type="ORF">EDB81DRAFT_696554</name>
</gene>
<keyword evidence="3" id="KW-1185">Reference proteome</keyword>
<proteinExistence type="predicted"/>
<dbReference type="EMBL" id="JAGMUV010000017">
    <property type="protein sequence ID" value="KAH7131240.1"/>
    <property type="molecule type" value="Genomic_DNA"/>
</dbReference>
<evidence type="ECO:0000313" key="3">
    <source>
        <dbReference type="Proteomes" id="UP000738349"/>
    </source>
</evidence>
<dbReference type="InterPro" id="IPR052895">
    <property type="entry name" value="HetReg/Transcr_Mod"/>
</dbReference>
<dbReference type="OrthoDB" id="2157530at2759"/>
<protein>
    <submittedName>
        <fullName evidence="2">Heterokaryon incompatibility protein-domain-containing protein</fullName>
    </submittedName>
</protein>
<dbReference type="PANTHER" id="PTHR24148">
    <property type="entry name" value="ANKYRIN REPEAT DOMAIN-CONTAINING PROTEIN 39 HOMOLOG-RELATED"/>
    <property type="match status" value="1"/>
</dbReference>
<evidence type="ECO:0000259" key="1">
    <source>
        <dbReference type="Pfam" id="PF06985"/>
    </source>
</evidence>
<evidence type="ECO:0000313" key="2">
    <source>
        <dbReference type="EMBL" id="KAH7131240.1"/>
    </source>
</evidence>
<dbReference type="InterPro" id="IPR010730">
    <property type="entry name" value="HET"/>
</dbReference>
<name>A0A9P9IU68_9HYPO</name>
<dbReference type="Pfam" id="PF26639">
    <property type="entry name" value="Het-6_barrel"/>
    <property type="match status" value="1"/>
</dbReference>
<feature type="domain" description="Heterokaryon incompatibility" evidence="1">
    <location>
        <begin position="57"/>
        <end position="236"/>
    </location>
</feature>
<dbReference type="Pfam" id="PF06985">
    <property type="entry name" value="HET"/>
    <property type="match status" value="1"/>
</dbReference>
<organism evidence="2 3">
    <name type="scientific">Dactylonectria macrodidyma</name>
    <dbReference type="NCBI Taxonomy" id="307937"/>
    <lineage>
        <taxon>Eukaryota</taxon>
        <taxon>Fungi</taxon>
        <taxon>Dikarya</taxon>
        <taxon>Ascomycota</taxon>
        <taxon>Pezizomycotina</taxon>
        <taxon>Sordariomycetes</taxon>
        <taxon>Hypocreomycetidae</taxon>
        <taxon>Hypocreales</taxon>
        <taxon>Nectriaceae</taxon>
        <taxon>Dactylonectria</taxon>
    </lineage>
</organism>
<dbReference type="Proteomes" id="UP000738349">
    <property type="component" value="Unassembled WGS sequence"/>
</dbReference>
<dbReference type="PANTHER" id="PTHR24148:SF64">
    <property type="entry name" value="HETEROKARYON INCOMPATIBILITY DOMAIN-CONTAINING PROTEIN"/>
    <property type="match status" value="1"/>
</dbReference>